<dbReference type="Proteomes" id="UP000199006">
    <property type="component" value="Unassembled WGS sequence"/>
</dbReference>
<keyword evidence="3" id="KW-0413">Isomerase</keyword>
<dbReference type="GO" id="GO:1901135">
    <property type="term" value="P:carbohydrate derivative metabolic process"/>
    <property type="evidence" value="ECO:0007669"/>
    <property type="project" value="InterPro"/>
</dbReference>
<dbReference type="PROSITE" id="PS51464">
    <property type="entry name" value="SIS"/>
    <property type="match status" value="2"/>
</dbReference>
<name>A0A1I4FM37_9FIRM</name>
<keyword evidence="1" id="KW-0677">Repeat</keyword>
<dbReference type="InterPro" id="IPR001347">
    <property type="entry name" value="SIS_dom"/>
</dbReference>
<dbReference type="GO" id="GO:0016853">
    <property type="term" value="F:isomerase activity"/>
    <property type="evidence" value="ECO:0007669"/>
    <property type="project" value="UniProtKB-KW"/>
</dbReference>
<protein>
    <submittedName>
        <fullName evidence="3">Galactosamine 6-phosphate isomerase AgaS</fullName>
    </submittedName>
</protein>
<evidence type="ECO:0000313" key="3">
    <source>
        <dbReference type="EMBL" id="SFL17967.1"/>
    </source>
</evidence>
<dbReference type="SUPFAM" id="SSF53697">
    <property type="entry name" value="SIS domain"/>
    <property type="match status" value="1"/>
</dbReference>
<dbReference type="RefSeq" id="WP_089858793.1">
    <property type="nucleotide sequence ID" value="NZ_FOTI01000003.1"/>
</dbReference>
<accession>A0A1I4FM37</accession>
<sequence length="388" mass="43956">MTKLLNLNEEKWKEKQGLYTAKEIYQQPEMWNLTLQKILNAQQELKSFLEEVLANKNIRIILTGAGTSGFIGDTLINYIKEKYSDLDVVSVHTTNIVSHPATYLDKDIPTLLVSFARSGNSPESVATVNLAKQIVNNLYQLVITCNQAGKLAKSIEGRKNKVILLPEATNDKGFAMTSSFTSMLLAALLFFNLNKLAELEPLIKSEVAAAKKVINDFPQFDELLIKKYKKIIYLGSSYFYGLSKEASLKLLELSAGKTVTKYDTPLGFRHGPKSIIDSETLVVFFLSRSEYARLYEYDLLRELKEDQVKTFVISDLIDDQIIELSDYNYKIESNQKLDEVFNSLIYIIFAQIISLYNSINNKINPDNPSPDGSVNRVVKGVKIYPYHN</sequence>
<dbReference type="GO" id="GO:0005886">
    <property type="term" value="C:plasma membrane"/>
    <property type="evidence" value="ECO:0007669"/>
    <property type="project" value="TreeGrafter"/>
</dbReference>
<dbReference type="CDD" id="cd05008">
    <property type="entry name" value="SIS_GlmS_GlmD_1"/>
    <property type="match status" value="1"/>
</dbReference>
<dbReference type="GO" id="GO:0009401">
    <property type="term" value="P:phosphoenolpyruvate-dependent sugar phosphotransferase system"/>
    <property type="evidence" value="ECO:0007669"/>
    <property type="project" value="TreeGrafter"/>
</dbReference>
<dbReference type="OrthoDB" id="9779207at2"/>
<dbReference type="STRING" id="29563.SAMN02983006_00387"/>
<dbReference type="EMBL" id="FOTI01000003">
    <property type="protein sequence ID" value="SFL17967.1"/>
    <property type="molecule type" value="Genomic_DNA"/>
</dbReference>
<evidence type="ECO:0000313" key="4">
    <source>
        <dbReference type="Proteomes" id="UP000199006"/>
    </source>
</evidence>
<evidence type="ECO:0000259" key="2">
    <source>
        <dbReference type="PROSITE" id="PS51464"/>
    </source>
</evidence>
<dbReference type="Pfam" id="PF01380">
    <property type="entry name" value="SIS"/>
    <property type="match status" value="2"/>
</dbReference>
<reference evidence="3 4" key="1">
    <citation type="submission" date="2016-10" db="EMBL/GenBank/DDBJ databases">
        <authorList>
            <person name="de Groot N.N."/>
        </authorList>
    </citation>
    <scope>NUCLEOTIDE SEQUENCE [LARGE SCALE GENOMIC DNA]</scope>
    <source>
        <strain evidence="3 4">ATCC 51327</strain>
    </source>
</reference>
<gene>
    <name evidence="3" type="ORF">SAMN02983006_00387</name>
</gene>
<feature type="domain" description="SIS" evidence="2">
    <location>
        <begin position="220"/>
        <end position="368"/>
    </location>
</feature>
<dbReference type="GO" id="GO:0097367">
    <property type="term" value="F:carbohydrate derivative binding"/>
    <property type="evidence" value="ECO:0007669"/>
    <property type="project" value="InterPro"/>
</dbReference>
<dbReference type="InterPro" id="IPR050303">
    <property type="entry name" value="GatZ_KbaZ_carbometab"/>
</dbReference>
<evidence type="ECO:0000256" key="1">
    <source>
        <dbReference type="ARBA" id="ARBA00022737"/>
    </source>
</evidence>
<keyword evidence="4" id="KW-1185">Reference proteome</keyword>
<dbReference type="InterPro" id="IPR035466">
    <property type="entry name" value="GlmS/AgaS_SIS"/>
</dbReference>
<dbReference type="AlphaFoldDB" id="A0A1I4FM37"/>
<dbReference type="PANTHER" id="PTHR32502">
    <property type="entry name" value="N-ACETYLGALACTOSAMINE PERMEASE II COMPONENT-RELATED"/>
    <property type="match status" value="1"/>
</dbReference>
<dbReference type="PANTHER" id="PTHR32502:SF3">
    <property type="entry name" value="D-GALACTOSAMINE-6-PHOSPHATE DEAMINASE AGAS-RELATED"/>
    <property type="match status" value="1"/>
</dbReference>
<proteinExistence type="predicted"/>
<dbReference type="Gene3D" id="3.40.50.10490">
    <property type="entry name" value="Glucose-6-phosphate isomerase like protein, domain 1"/>
    <property type="match status" value="2"/>
</dbReference>
<organism evidence="3 4">
    <name type="scientific">Halanaerobium salsuginis</name>
    <dbReference type="NCBI Taxonomy" id="29563"/>
    <lineage>
        <taxon>Bacteria</taxon>
        <taxon>Bacillati</taxon>
        <taxon>Bacillota</taxon>
        <taxon>Clostridia</taxon>
        <taxon>Halanaerobiales</taxon>
        <taxon>Halanaerobiaceae</taxon>
        <taxon>Halanaerobium</taxon>
    </lineage>
</organism>
<dbReference type="InterPro" id="IPR046348">
    <property type="entry name" value="SIS_dom_sf"/>
</dbReference>
<feature type="domain" description="SIS" evidence="2">
    <location>
        <begin position="49"/>
        <end position="204"/>
    </location>
</feature>